<proteinExistence type="predicted"/>
<accession>A0A2V0PEJ4</accession>
<sequence>MEPRIHGIQSSCGLRSSLRQRQRCSGAAPPPPRRRAAPPPPRAFTLKRGGSGEALEFGDKPSVSVGSAPDADVVVPGAEAAHAVLTTKGRQLFLTALVGEEVFDSSATWIDGDEARPRVAYVLSSGSTLEFGARGAPGAAFAVAFEEPSGANPLVEMLLRGAAAGASDEVRRALDGGP</sequence>
<dbReference type="Proteomes" id="UP000247498">
    <property type="component" value="Unassembled WGS sequence"/>
</dbReference>
<feature type="region of interest" description="Disordered" evidence="1">
    <location>
        <begin position="1"/>
        <end position="51"/>
    </location>
</feature>
<gene>
    <name evidence="2" type="ORF">Rsub_10927</name>
</gene>
<dbReference type="SUPFAM" id="SSF49879">
    <property type="entry name" value="SMAD/FHA domain"/>
    <property type="match status" value="1"/>
</dbReference>
<protein>
    <recommendedName>
        <fullName evidence="4">FHA domain-containing protein</fullName>
    </recommendedName>
</protein>
<dbReference type="CDD" id="cd00060">
    <property type="entry name" value="FHA"/>
    <property type="match status" value="1"/>
</dbReference>
<keyword evidence="3" id="KW-1185">Reference proteome</keyword>
<dbReference type="InParanoid" id="A0A2V0PEJ4"/>
<evidence type="ECO:0000256" key="1">
    <source>
        <dbReference type="SAM" id="MobiDB-lite"/>
    </source>
</evidence>
<dbReference type="EMBL" id="BDRX01000120">
    <property type="protein sequence ID" value="GBF98264.1"/>
    <property type="molecule type" value="Genomic_DNA"/>
</dbReference>
<feature type="compositionally biased region" description="Low complexity" evidence="1">
    <location>
        <begin position="10"/>
        <end position="27"/>
    </location>
</feature>
<dbReference type="Gene3D" id="2.60.200.20">
    <property type="match status" value="1"/>
</dbReference>
<dbReference type="AlphaFoldDB" id="A0A2V0PEJ4"/>
<comment type="caution">
    <text evidence="2">The sequence shown here is derived from an EMBL/GenBank/DDBJ whole genome shotgun (WGS) entry which is preliminary data.</text>
</comment>
<evidence type="ECO:0000313" key="3">
    <source>
        <dbReference type="Proteomes" id="UP000247498"/>
    </source>
</evidence>
<evidence type="ECO:0000313" key="2">
    <source>
        <dbReference type="EMBL" id="GBF98264.1"/>
    </source>
</evidence>
<reference evidence="2 3" key="1">
    <citation type="journal article" date="2018" name="Sci. Rep.">
        <title>Raphidocelis subcapitata (=Pseudokirchneriella subcapitata) provides an insight into genome evolution and environmental adaptations in the Sphaeropleales.</title>
        <authorList>
            <person name="Suzuki S."/>
            <person name="Yamaguchi H."/>
            <person name="Nakajima N."/>
            <person name="Kawachi M."/>
        </authorList>
    </citation>
    <scope>NUCLEOTIDE SEQUENCE [LARGE SCALE GENOMIC DNA]</scope>
    <source>
        <strain evidence="2 3">NIES-35</strain>
    </source>
</reference>
<organism evidence="2 3">
    <name type="scientific">Raphidocelis subcapitata</name>
    <dbReference type="NCBI Taxonomy" id="307507"/>
    <lineage>
        <taxon>Eukaryota</taxon>
        <taxon>Viridiplantae</taxon>
        <taxon>Chlorophyta</taxon>
        <taxon>core chlorophytes</taxon>
        <taxon>Chlorophyceae</taxon>
        <taxon>CS clade</taxon>
        <taxon>Sphaeropleales</taxon>
        <taxon>Selenastraceae</taxon>
        <taxon>Raphidocelis</taxon>
    </lineage>
</organism>
<dbReference type="InterPro" id="IPR008984">
    <property type="entry name" value="SMAD_FHA_dom_sf"/>
</dbReference>
<evidence type="ECO:0008006" key="4">
    <source>
        <dbReference type="Google" id="ProtNLM"/>
    </source>
</evidence>
<name>A0A2V0PEJ4_9CHLO</name>
<dbReference type="OrthoDB" id="567372at2759"/>